<feature type="transmembrane region" description="Helical" evidence="1">
    <location>
        <begin position="17"/>
        <end position="40"/>
    </location>
</feature>
<keyword evidence="1" id="KW-0472">Membrane</keyword>
<evidence type="ECO:0000256" key="1">
    <source>
        <dbReference type="SAM" id="Phobius"/>
    </source>
</evidence>
<accession>A0A8S5L6T9</accession>
<name>A0A8S5L6T9_9CAUD</name>
<proteinExistence type="predicted"/>
<sequence length="73" mass="7833">MSTNDLDRDVMNQGADFILGTSLASWISGLALCVSVLLLAAAPTEITQVFAIGTLISTLILSAWLARRLKNNR</sequence>
<keyword evidence="1" id="KW-1133">Transmembrane helix</keyword>
<reference evidence="2" key="1">
    <citation type="journal article" date="2021" name="Proc. Natl. Acad. Sci. U.S.A.">
        <title>A Catalog of Tens of Thousands of Viruses from Human Metagenomes Reveals Hidden Associations with Chronic Diseases.</title>
        <authorList>
            <person name="Tisza M.J."/>
            <person name="Buck C.B."/>
        </authorList>
    </citation>
    <scope>NUCLEOTIDE SEQUENCE</scope>
    <source>
        <strain evidence="2">Ct45W1</strain>
    </source>
</reference>
<keyword evidence="1" id="KW-0812">Transmembrane</keyword>
<evidence type="ECO:0000313" key="2">
    <source>
        <dbReference type="EMBL" id="DAD65648.1"/>
    </source>
</evidence>
<feature type="transmembrane region" description="Helical" evidence="1">
    <location>
        <begin position="46"/>
        <end position="66"/>
    </location>
</feature>
<organism evidence="2">
    <name type="scientific">Siphoviridae sp. ct45W1</name>
    <dbReference type="NCBI Taxonomy" id="2823562"/>
    <lineage>
        <taxon>Viruses</taxon>
        <taxon>Duplodnaviria</taxon>
        <taxon>Heunggongvirae</taxon>
        <taxon>Uroviricota</taxon>
        <taxon>Caudoviricetes</taxon>
    </lineage>
</organism>
<protein>
    <submittedName>
        <fullName evidence="2">Uncharacterized protein</fullName>
    </submittedName>
</protein>
<dbReference type="EMBL" id="BK014646">
    <property type="protein sequence ID" value="DAD65648.1"/>
    <property type="molecule type" value="Genomic_DNA"/>
</dbReference>